<feature type="region of interest" description="Disordered" evidence="1">
    <location>
        <begin position="103"/>
        <end position="149"/>
    </location>
</feature>
<feature type="region of interest" description="Disordered" evidence="1">
    <location>
        <begin position="181"/>
        <end position="209"/>
    </location>
</feature>
<sequence>MDAETLDAFQQKWEAVADTESAASAGLSEKAQRQQRLSLACTLAKEYLALGLPPPPSTAALTGHALEHYRKHKLQRKPRATAEVLEKLREALTAQESLLRTQRTVTGLQLQEQGSTIPEEEPPPPPETELRRSRSRKSGSKAARRQELQAAVQKLRDALLTADAEAGQEAADQVAMLLRASAPSAHKKRSPSPRTPRKGHGHNAPASARGQLYSEIVQKRDAANSPPPRGLDTSADPEPSLRFRTRPEWDDTFHLLNKPTTPRPANKNVAYTVDPASVGSNHSSAAHKLSMWRNAKRIEMARSLSPRREVPVSLSLMNSALRGQSNLRPSTLNMRTPRLPGSKSQRSTSRLPTSSPRKDGIPAQVSGFQAEQLRRVGELEHRMSRLIAAVEQRLATAA</sequence>
<feature type="region of interest" description="Disordered" evidence="1">
    <location>
        <begin position="321"/>
        <end position="368"/>
    </location>
</feature>
<proteinExistence type="predicted"/>
<feature type="compositionally biased region" description="Basic and acidic residues" evidence="1">
    <location>
        <begin position="239"/>
        <end position="248"/>
    </location>
</feature>
<evidence type="ECO:0000256" key="1">
    <source>
        <dbReference type="SAM" id="MobiDB-lite"/>
    </source>
</evidence>
<evidence type="ECO:0000313" key="3">
    <source>
        <dbReference type="Proteomes" id="UP001465755"/>
    </source>
</evidence>
<comment type="caution">
    <text evidence="2">The sequence shown here is derived from an EMBL/GenBank/DDBJ whole genome shotgun (WGS) entry which is preliminary data.</text>
</comment>
<evidence type="ECO:0000313" key="2">
    <source>
        <dbReference type="EMBL" id="KAK9797423.1"/>
    </source>
</evidence>
<gene>
    <name evidence="2" type="ORF">WJX73_000147</name>
</gene>
<protein>
    <submittedName>
        <fullName evidence="2">Uncharacterized protein</fullName>
    </submittedName>
</protein>
<dbReference type="Proteomes" id="UP001465755">
    <property type="component" value="Unassembled WGS sequence"/>
</dbReference>
<name>A0AAW1NWM2_9CHLO</name>
<dbReference type="AlphaFoldDB" id="A0AAW1NWM2"/>
<feature type="compositionally biased region" description="Basic residues" evidence="1">
    <location>
        <begin position="185"/>
        <end position="201"/>
    </location>
</feature>
<accession>A0AAW1NWM2</accession>
<reference evidence="2 3" key="1">
    <citation type="journal article" date="2024" name="Nat. Commun.">
        <title>Phylogenomics reveals the evolutionary origins of lichenization in chlorophyte algae.</title>
        <authorList>
            <person name="Puginier C."/>
            <person name="Libourel C."/>
            <person name="Otte J."/>
            <person name="Skaloud P."/>
            <person name="Haon M."/>
            <person name="Grisel S."/>
            <person name="Petersen M."/>
            <person name="Berrin J.G."/>
            <person name="Delaux P.M."/>
            <person name="Dal Grande F."/>
            <person name="Keller J."/>
        </authorList>
    </citation>
    <scope>NUCLEOTIDE SEQUENCE [LARGE SCALE GENOMIC DNA]</scope>
    <source>
        <strain evidence="2 3">SAG 2036</strain>
    </source>
</reference>
<feature type="compositionally biased region" description="Low complexity" evidence="1">
    <location>
        <begin position="344"/>
        <end position="355"/>
    </location>
</feature>
<feature type="region of interest" description="Disordered" evidence="1">
    <location>
        <begin position="221"/>
        <end position="248"/>
    </location>
</feature>
<dbReference type="EMBL" id="JALJOQ010000106">
    <property type="protein sequence ID" value="KAK9797423.1"/>
    <property type="molecule type" value="Genomic_DNA"/>
</dbReference>
<organism evidence="2 3">
    <name type="scientific">Symbiochloris irregularis</name>
    <dbReference type="NCBI Taxonomy" id="706552"/>
    <lineage>
        <taxon>Eukaryota</taxon>
        <taxon>Viridiplantae</taxon>
        <taxon>Chlorophyta</taxon>
        <taxon>core chlorophytes</taxon>
        <taxon>Trebouxiophyceae</taxon>
        <taxon>Trebouxiales</taxon>
        <taxon>Trebouxiaceae</taxon>
        <taxon>Symbiochloris</taxon>
    </lineage>
</organism>
<feature type="compositionally biased region" description="Polar residues" evidence="1">
    <location>
        <begin position="321"/>
        <end position="334"/>
    </location>
</feature>
<feature type="compositionally biased region" description="Basic residues" evidence="1">
    <location>
        <begin position="133"/>
        <end position="143"/>
    </location>
</feature>
<feature type="compositionally biased region" description="Polar residues" evidence="1">
    <location>
        <begin position="103"/>
        <end position="116"/>
    </location>
</feature>
<keyword evidence="3" id="KW-1185">Reference proteome</keyword>